<sequence length="169" mass="20209">MKTINNAIIENKENLYTFIHNMMSIGINSNDSIFFFINFYNRNSQKGKMDLSLTRFIKLQSGNVDSFFEDRKDNINFLRSNNVGFEMRQPSLIAYKTFIMYLYRYENKSIFNDNINFHLSFIKHNPELFYKNGQRSDLVDFISNIDFEVNKNKELKEKYYNETRGGLYA</sequence>
<evidence type="ECO:0000313" key="1">
    <source>
        <dbReference type="EMBL" id="VGM46555.1"/>
    </source>
</evidence>
<dbReference type="EMBL" id="CAAHDC010000030">
    <property type="protein sequence ID" value="VGM46555.1"/>
    <property type="molecule type" value="Genomic_DNA"/>
</dbReference>
<organism evidence="1">
    <name type="scientific">Klebsiella pneumoniae</name>
    <dbReference type="NCBI Taxonomy" id="573"/>
    <lineage>
        <taxon>Bacteria</taxon>
        <taxon>Pseudomonadati</taxon>
        <taxon>Pseudomonadota</taxon>
        <taxon>Gammaproteobacteria</taxon>
        <taxon>Enterobacterales</taxon>
        <taxon>Enterobacteriaceae</taxon>
        <taxon>Klebsiella/Raoultella group</taxon>
        <taxon>Klebsiella</taxon>
        <taxon>Klebsiella pneumoniae complex</taxon>
    </lineage>
</organism>
<reference evidence="1" key="1">
    <citation type="submission" date="2019-03" db="EMBL/GenBank/DDBJ databases">
        <authorList>
            <consortium name="Pathogen Informatics"/>
        </authorList>
    </citation>
    <scope>NUCLEOTIDE SEQUENCE</scope>
    <source>
        <strain evidence="1">5012STDY7626355</strain>
    </source>
</reference>
<protein>
    <submittedName>
        <fullName evidence="1">Uncharacterized protein</fullName>
    </submittedName>
</protein>
<dbReference type="RefSeq" id="WP_135733990.1">
    <property type="nucleotide sequence ID" value="NZ_CAAHBH010000032.1"/>
</dbReference>
<dbReference type="AlphaFoldDB" id="A0A486V8A1"/>
<proteinExistence type="predicted"/>
<accession>A0A486V8A1</accession>
<name>A0A486V8A1_KLEPN</name>
<gene>
    <name evidence="1" type="ORF">SAMEA4873556_05055</name>
</gene>